<dbReference type="RefSeq" id="WP_167829314.1">
    <property type="nucleotide sequence ID" value="NZ_BRXN01000044.1"/>
</dbReference>
<comment type="subunit">
    <text evidence="3">UreD, UreF and UreG form a complex that acts as a GTP-hydrolysis-dependent molecular chaperone, activating the urease apoprotein by helping to assemble the nickel containing metallocenter of UreC. The UreE protein probably delivers the nickel.</text>
</comment>
<dbReference type="InterPro" id="IPR002669">
    <property type="entry name" value="UreD"/>
</dbReference>
<organism evidence="4 6">
    <name type="scientific">Streptococcus alactolyticus</name>
    <dbReference type="NCBI Taxonomy" id="29389"/>
    <lineage>
        <taxon>Bacteria</taxon>
        <taxon>Bacillati</taxon>
        <taxon>Bacillota</taxon>
        <taxon>Bacilli</taxon>
        <taxon>Lactobacillales</taxon>
        <taxon>Streptococcaceae</taxon>
        <taxon>Streptococcus</taxon>
    </lineage>
</organism>
<evidence type="ECO:0000313" key="4">
    <source>
        <dbReference type="EMBL" id="MST54195.1"/>
    </source>
</evidence>
<evidence type="ECO:0000313" key="7">
    <source>
        <dbReference type="Proteomes" id="UP001212085"/>
    </source>
</evidence>
<dbReference type="PANTHER" id="PTHR33643">
    <property type="entry name" value="UREASE ACCESSORY PROTEIN D"/>
    <property type="match status" value="1"/>
</dbReference>
<keyword evidence="3" id="KW-0996">Nickel insertion</keyword>
<reference evidence="4 6" key="1">
    <citation type="submission" date="2019-08" db="EMBL/GenBank/DDBJ databases">
        <title>In-depth cultivation of the pig gut microbiome towards novel bacterial diversity and tailored functional studies.</title>
        <authorList>
            <person name="Wylensek D."/>
            <person name="Hitch T.C.A."/>
            <person name="Clavel T."/>
        </authorList>
    </citation>
    <scope>NUCLEOTIDE SEQUENCE [LARGE SCALE GENOMIC DNA]</scope>
    <source>
        <strain evidence="4 6">BL-178-WT-3A</strain>
    </source>
</reference>
<comment type="function">
    <text evidence="3">Required for maturation of urease via the functional incorporation of the urease nickel metallocenter.</text>
</comment>
<dbReference type="GO" id="GO:0016151">
    <property type="term" value="F:nickel cation binding"/>
    <property type="evidence" value="ECO:0007669"/>
    <property type="project" value="UniProtKB-UniRule"/>
</dbReference>
<evidence type="ECO:0000256" key="2">
    <source>
        <dbReference type="ARBA" id="ARBA00023186"/>
    </source>
</evidence>
<evidence type="ECO:0000256" key="1">
    <source>
        <dbReference type="ARBA" id="ARBA00007177"/>
    </source>
</evidence>
<reference evidence="5 7" key="2">
    <citation type="submission" date="2022-12" db="EMBL/GenBank/DDBJ databases">
        <title>Streptococcus alactolyticus LGM, complete genome.</title>
        <authorList>
            <person name="Liu Z."/>
            <person name="Mu C."/>
            <person name="Zhu W."/>
        </authorList>
    </citation>
    <scope>NUCLEOTIDE SEQUENCE [LARGE SCALE GENOMIC DNA]</scope>
    <source>
        <strain evidence="5 7">LGM</strain>
    </source>
</reference>
<dbReference type="AlphaFoldDB" id="A0A6N7WQS4"/>
<dbReference type="HAMAP" id="MF_01384">
    <property type="entry name" value="UreD"/>
    <property type="match status" value="1"/>
</dbReference>
<sequence length="278" mass="31590">MKDLDGYIDLRFVHRNNRTVAERTYREGNSRISASITDTGTTPVYFLISTGGGFIEGESYHQHISLEENAHAVVTSQAPSYIYKCENGLTTKQSAAITVGKNATLEFYLDEVVPYKNANYLQETTVDLDEGASIILTDGLTAGWSPDGSPFQYRFAGLKMTIKQNDRLLLNDFLVCDPLEDDMGEIGFFEGYKNYNSVTIIDPLLTQKHVDQFREVLASIDTDCRYGVTQIDSGVVLRVLGPNYHENRRLMWLFTNFYREEIKIFSPINLRKPDVHIR</sequence>
<accession>A0A6N7WQS4</accession>
<comment type="similarity">
    <text evidence="1 3">Belongs to the UreD family.</text>
</comment>
<name>A0A6N7WQS4_STRAY</name>
<dbReference type="EMBL" id="VUNP01000034">
    <property type="protein sequence ID" value="MST54195.1"/>
    <property type="molecule type" value="Genomic_DNA"/>
</dbReference>
<keyword evidence="7" id="KW-1185">Reference proteome</keyword>
<dbReference type="GeneID" id="99637269"/>
<comment type="subcellular location">
    <subcellularLocation>
        <location evidence="3">Cytoplasm</location>
    </subcellularLocation>
</comment>
<keyword evidence="3" id="KW-0963">Cytoplasm</keyword>
<gene>
    <name evidence="3" type="primary">ureD</name>
    <name evidence="4" type="ORF">FYJ82_07375</name>
    <name evidence="5" type="ORF">O6R09_01175</name>
</gene>
<dbReference type="EMBL" id="CP114883">
    <property type="protein sequence ID" value="WBB06593.1"/>
    <property type="molecule type" value="Genomic_DNA"/>
</dbReference>
<dbReference type="Proteomes" id="UP000471052">
    <property type="component" value="Unassembled WGS sequence"/>
</dbReference>
<protein>
    <recommendedName>
        <fullName evidence="3">Urease accessory protein UreD</fullName>
    </recommendedName>
</protein>
<dbReference type="GO" id="GO:0005737">
    <property type="term" value="C:cytoplasm"/>
    <property type="evidence" value="ECO:0007669"/>
    <property type="project" value="UniProtKB-SubCell"/>
</dbReference>
<keyword evidence="2 3" id="KW-0143">Chaperone</keyword>
<evidence type="ECO:0000313" key="6">
    <source>
        <dbReference type="Proteomes" id="UP000471052"/>
    </source>
</evidence>
<proteinExistence type="inferred from homology"/>
<evidence type="ECO:0000313" key="5">
    <source>
        <dbReference type="EMBL" id="WBB06593.1"/>
    </source>
</evidence>
<evidence type="ECO:0000256" key="3">
    <source>
        <dbReference type="HAMAP-Rule" id="MF_01384"/>
    </source>
</evidence>
<dbReference type="Proteomes" id="UP001212085">
    <property type="component" value="Chromosome"/>
</dbReference>
<dbReference type="Pfam" id="PF01774">
    <property type="entry name" value="UreD"/>
    <property type="match status" value="1"/>
</dbReference>
<dbReference type="PANTHER" id="PTHR33643:SF1">
    <property type="entry name" value="UREASE ACCESSORY PROTEIN D"/>
    <property type="match status" value="1"/>
</dbReference>